<evidence type="ECO:0000313" key="3">
    <source>
        <dbReference type="Proteomes" id="UP000693970"/>
    </source>
</evidence>
<protein>
    <submittedName>
        <fullName evidence="2">Uncharacterized protein</fullName>
    </submittedName>
</protein>
<name>A0A9K3PDB8_9STRA</name>
<dbReference type="Proteomes" id="UP000693970">
    <property type="component" value="Unassembled WGS sequence"/>
</dbReference>
<reference evidence="2" key="2">
    <citation type="submission" date="2021-04" db="EMBL/GenBank/DDBJ databases">
        <authorList>
            <person name="Podell S."/>
        </authorList>
    </citation>
    <scope>NUCLEOTIDE SEQUENCE</scope>
    <source>
        <strain evidence="2">Hildebrandi</strain>
    </source>
</reference>
<keyword evidence="3" id="KW-1185">Reference proteome</keyword>
<dbReference type="EMBL" id="JAGRRH010000024">
    <property type="protein sequence ID" value="KAG7342790.1"/>
    <property type="molecule type" value="Genomic_DNA"/>
</dbReference>
<proteinExistence type="predicted"/>
<gene>
    <name evidence="2" type="ORF">IV203_020734</name>
    <name evidence="1" type="ORF">IV203_021574</name>
</gene>
<organism evidence="2 3">
    <name type="scientific">Nitzschia inconspicua</name>
    <dbReference type="NCBI Taxonomy" id="303405"/>
    <lineage>
        <taxon>Eukaryota</taxon>
        <taxon>Sar</taxon>
        <taxon>Stramenopiles</taxon>
        <taxon>Ochrophyta</taxon>
        <taxon>Bacillariophyta</taxon>
        <taxon>Bacillariophyceae</taxon>
        <taxon>Bacillariophycidae</taxon>
        <taxon>Bacillariales</taxon>
        <taxon>Bacillariaceae</taxon>
        <taxon>Nitzschia</taxon>
    </lineage>
</organism>
<dbReference type="AlphaFoldDB" id="A0A9K3PDB8"/>
<comment type="caution">
    <text evidence="2">The sequence shown here is derived from an EMBL/GenBank/DDBJ whole genome shotgun (WGS) entry which is preliminary data.</text>
</comment>
<reference evidence="2" key="1">
    <citation type="journal article" date="2021" name="Sci. Rep.">
        <title>Diploid genomic architecture of Nitzschia inconspicua, an elite biomass production diatom.</title>
        <authorList>
            <person name="Oliver A."/>
            <person name="Podell S."/>
            <person name="Pinowska A."/>
            <person name="Traller J.C."/>
            <person name="Smith S.R."/>
            <person name="McClure R."/>
            <person name="Beliaev A."/>
            <person name="Bohutskyi P."/>
            <person name="Hill E.A."/>
            <person name="Rabines A."/>
            <person name="Zheng H."/>
            <person name="Allen L.Z."/>
            <person name="Kuo A."/>
            <person name="Grigoriev I.V."/>
            <person name="Allen A.E."/>
            <person name="Hazlebeck D."/>
            <person name="Allen E.E."/>
        </authorList>
    </citation>
    <scope>NUCLEOTIDE SEQUENCE</scope>
    <source>
        <strain evidence="2">Hildebrandi</strain>
    </source>
</reference>
<sequence>MAIPLHVFMRELMSDHHVGERCPKIKLIFDNAANPQSNFGVMTYKAASCAMSEPSESSIPRTYHRLSRISRSDTQTYCLDISDHSKGISRWGGIRPIDGNTSRFDSCISVTNNPSQPPVAPPRMMSPSATGTGNKGLLKAIDPCPSKEALLRTYGDKNYAKCNGRSIRRTGLTNAVERALDICDSRTDLGSS</sequence>
<evidence type="ECO:0000313" key="1">
    <source>
        <dbReference type="EMBL" id="KAG7338642.1"/>
    </source>
</evidence>
<dbReference type="EMBL" id="JAGRRH010000052">
    <property type="protein sequence ID" value="KAG7338642.1"/>
    <property type="molecule type" value="Genomic_DNA"/>
</dbReference>
<accession>A0A9K3PDB8</accession>
<evidence type="ECO:0000313" key="2">
    <source>
        <dbReference type="EMBL" id="KAG7342790.1"/>
    </source>
</evidence>